<dbReference type="Gene3D" id="1.10.10.60">
    <property type="entry name" value="Homeodomain-like"/>
    <property type="match status" value="1"/>
</dbReference>
<dbReference type="KEGG" id="atq:GH723_02610"/>
<dbReference type="InterPro" id="IPR001647">
    <property type="entry name" value="HTH_TetR"/>
</dbReference>
<dbReference type="SUPFAM" id="SSF48498">
    <property type="entry name" value="Tetracyclin repressor-like, C-terminal domain"/>
    <property type="match status" value="1"/>
</dbReference>
<organism evidence="6 7">
    <name type="scientific">Actinomarinicola tropica</name>
    <dbReference type="NCBI Taxonomy" id="2789776"/>
    <lineage>
        <taxon>Bacteria</taxon>
        <taxon>Bacillati</taxon>
        <taxon>Actinomycetota</taxon>
        <taxon>Acidimicrobiia</taxon>
        <taxon>Acidimicrobiales</taxon>
        <taxon>Iamiaceae</taxon>
        <taxon>Actinomarinicola</taxon>
    </lineage>
</organism>
<reference evidence="6 7" key="1">
    <citation type="submission" date="2019-11" db="EMBL/GenBank/DDBJ databases">
        <authorList>
            <person name="He Y."/>
        </authorList>
    </citation>
    <scope>NUCLEOTIDE SEQUENCE [LARGE SCALE GENOMIC DNA]</scope>
    <source>
        <strain evidence="6 7">SCSIO 58843</strain>
    </source>
</reference>
<dbReference type="Proteomes" id="UP000334019">
    <property type="component" value="Chromosome"/>
</dbReference>
<dbReference type="SUPFAM" id="SSF46689">
    <property type="entry name" value="Homeodomain-like"/>
    <property type="match status" value="1"/>
</dbReference>
<evidence type="ECO:0000313" key="6">
    <source>
        <dbReference type="EMBL" id="QGG94081.1"/>
    </source>
</evidence>
<dbReference type="RefSeq" id="WP_153758187.1">
    <property type="nucleotide sequence ID" value="NZ_CP045851.1"/>
</dbReference>
<evidence type="ECO:0000256" key="2">
    <source>
        <dbReference type="ARBA" id="ARBA00023125"/>
    </source>
</evidence>
<evidence type="ECO:0000259" key="5">
    <source>
        <dbReference type="PROSITE" id="PS50977"/>
    </source>
</evidence>
<keyword evidence="3" id="KW-0804">Transcription</keyword>
<keyword evidence="2 4" id="KW-0238">DNA-binding</keyword>
<dbReference type="InterPro" id="IPR050109">
    <property type="entry name" value="HTH-type_TetR-like_transc_reg"/>
</dbReference>
<dbReference type="Pfam" id="PF16859">
    <property type="entry name" value="TetR_C_11"/>
    <property type="match status" value="1"/>
</dbReference>
<evidence type="ECO:0000256" key="3">
    <source>
        <dbReference type="ARBA" id="ARBA00023163"/>
    </source>
</evidence>
<dbReference type="Gene3D" id="1.10.357.10">
    <property type="entry name" value="Tetracycline Repressor, domain 2"/>
    <property type="match status" value="1"/>
</dbReference>
<proteinExistence type="predicted"/>
<evidence type="ECO:0000256" key="4">
    <source>
        <dbReference type="PROSITE-ProRule" id="PRU00335"/>
    </source>
</evidence>
<dbReference type="GO" id="GO:0003700">
    <property type="term" value="F:DNA-binding transcription factor activity"/>
    <property type="evidence" value="ECO:0007669"/>
    <property type="project" value="TreeGrafter"/>
</dbReference>
<dbReference type="GO" id="GO:0000976">
    <property type="term" value="F:transcription cis-regulatory region binding"/>
    <property type="evidence" value="ECO:0007669"/>
    <property type="project" value="TreeGrafter"/>
</dbReference>
<feature type="domain" description="HTH tetR-type" evidence="5">
    <location>
        <begin position="12"/>
        <end position="72"/>
    </location>
</feature>
<evidence type="ECO:0000313" key="7">
    <source>
        <dbReference type="Proteomes" id="UP000334019"/>
    </source>
</evidence>
<evidence type="ECO:0000256" key="1">
    <source>
        <dbReference type="ARBA" id="ARBA00023015"/>
    </source>
</evidence>
<dbReference type="AlphaFoldDB" id="A0A5Q2RHP2"/>
<dbReference type="EMBL" id="CP045851">
    <property type="protein sequence ID" value="QGG94081.1"/>
    <property type="molecule type" value="Genomic_DNA"/>
</dbReference>
<keyword evidence="7" id="KW-1185">Reference proteome</keyword>
<sequence>MVPDVDVDPRVVRTRRDVLAAAREVLLEEGWERVTVSRVADRSGYARTTLYRHWPQRLDLLRDLIGEEARLVHTTPAGDLRSDLIAELEAFRVAVTSSGLGRVMIAIGQQARDDAELADLNRAMRADGAGVLEEIVAAGVERGELGGRVESGVAVARLVGPVLFGYLFEGDAGLDRRFVESVVDWFLLAAAAPAGQPRH</sequence>
<dbReference type="InterPro" id="IPR036271">
    <property type="entry name" value="Tet_transcr_reg_TetR-rel_C_sf"/>
</dbReference>
<feature type="DNA-binding region" description="H-T-H motif" evidence="4">
    <location>
        <begin position="35"/>
        <end position="54"/>
    </location>
</feature>
<gene>
    <name evidence="6" type="ORF">GH723_02610</name>
</gene>
<dbReference type="InterPro" id="IPR011075">
    <property type="entry name" value="TetR_C"/>
</dbReference>
<dbReference type="PANTHER" id="PTHR30055:SF148">
    <property type="entry name" value="TETR-FAMILY TRANSCRIPTIONAL REGULATOR"/>
    <property type="match status" value="1"/>
</dbReference>
<protein>
    <submittedName>
        <fullName evidence="6">TetR family transcriptional regulator</fullName>
    </submittedName>
</protein>
<dbReference type="PROSITE" id="PS50977">
    <property type="entry name" value="HTH_TETR_2"/>
    <property type="match status" value="1"/>
</dbReference>
<dbReference type="PRINTS" id="PR00455">
    <property type="entry name" value="HTHTETR"/>
</dbReference>
<accession>A0A5Q2RHP2</accession>
<keyword evidence="1" id="KW-0805">Transcription regulation</keyword>
<dbReference type="InterPro" id="IPR009057">
    <property type="entry name" value="Homeodomain-like_sf"/>
</dbReference>
<dbReference type="PANTHER" id="PTHR30055">
    <property type="entry name" value="HTH-TYPE TRANSCRIPTIONAL REGULATOR RUTR"/>
    <property type="match status" value="1"/>
</dbReference>
<name>A0A5Q2RHP2_9ACTN</name>
<dbReference type="Pfam" id="PF00440">
    <property type="entry name" value="TetR_N"/>
    <property type="match status" value="1"/>
</dbReference>